<evidence type="ECO:0000256" key="1">
    <source>
        <dbReference type="SAM" id="Phobius"/>
    </source>
</evidence>
<keyword evidence="1" id="KW-0472">Membrane</keyword>
<dbReference type="Proteomes" id="UP001589797">
    <property type="component" value="Unassembled WGS sequence"/>
</dbReference>
<organism evidence="2 3">
    <name type="scientific">Fontibacter flavus</name>
    <dbReference type="NCBI Taxonomy" id="654838"/>
    <lineage>
        <taxon>Bacteria</taxon>
        <taxon>Pseudomonadati</taxon>
        <taxon>Bacteroidota</taxon>
        <taxon>Cytophagia</taxon>
        <taxon>Cytophagales</taxon>
        <taxon>Cyclobacteriaceae</taxon>
        <taxon>Fontibacter</taxon>
    </lineage>
</organism>
<dbReference type="NCBIfam" id="NF033488">
    <property type="entry name" value="lmo0937_fam_TM"/>
    <property type="match status" value="1"/>
</dbReference>
<comment type="caution">
    <text evidence="2">The sequence shown here is derived from an EMBL/GenBank/DDBJ whole genome shotgun (WGS) entry which is preliminary data.</text>
</comment>
<proteinExistence type="predicted"/>
<feature type="transmembrane region" description="Helical" evidence="1">
    <location>
        <begin position="29"/>
        <end position="46"/>
    </location>
</feature>
<keyword evidence="3" id="KW-1185">Reference proteome</keyword>
<keyword evidence="1" id="KW-1133">Transmembrane helix</keyword>
<evidence type="ECO:0000313" key="3">
    <source>
        <dbReference type="Proteomes" id="UP001589797"/>
    </source>
</evidence>
<feature type="transmembrane region" description="Helical" evidence="1">
    <location>
        <begin position="5"/>
        <end position="23"/>
    </location>
</feature>
<reference evidence="2 3" key="1">
    <citation type="submission" date="2024-09" db="EMBL/GenBank/DDBJ databases">
        <authorList>
            <person name="Sun Q."/>
            <person name="Mori K."/>
        </authorList>
    </citation>
    <scope>NUCLEOTIDE SEQUENCE [LARGE SCALE GENOMIC DNA]</scope>
    <source>
        <strain evidence="2 3">CCM 7650</strain>
    </source>
</reference>
<dbReference type="EMBL" id="JBHLWI010000017">
    <property type="protein sequence ID" value="MFC0262529.1"/>
    <property type="molecule type" value="Genomic_DNA"/>
</dbReference>
<gene>
    <name evidence="2" type="ORF">ACFFIP_07510</name>
</gene>
<dbReference type="RefSeq" id="WP_382386980.1">
    <property type="nucleotide sequence ID" value="NZ_JBHLWI010000017.1"/>
</dbReference>
<protein>
    <submittedName>
        <fullName evidence="2">Lmo0937 family membrane protein</fullName>
    </submittedName>
</protein>
<keyword evidence="1" id="KW-0812">Transmembrane</keyword>
<sequence>MSSLLYLIAIILIIGWIFGFFVYSVGGLIHILLVLAVVSVLLRLIGGRAV</sequence>
<evidence type="ECO:0000313" key="2">
    <source>
        <dbReference type="EMBL" id="MFC0262529.1"/>
    </source>
</evidence>
<name>A0ABV6FRN2_9BACT</name>
<dbReference type="Pfam" id="PF18919">
    <property type="entry name" value="DUF5670"/>
    <property type="match status" value="1"/>
</dbReference>
<accession>A0ABV6FRN2</accession>
<dbReference type="InterPro" id="IPR043727">
    <property type="entry name" value="Lmo0937-like"/>
</dbReference>